<dbReference type="Gramene" id="OPUNC01G11690.1">
    <property type="protein sequence ID" value="OPUNC01G11690.1"/>
    <property type="gene ID" value="OPUNC01G11690"/>
</dbReference>
<organism evidence="1">
    <name type="scientific">Oryza punctata</name>
    <name type="common">Red rice</name>
    <dbReference type="NCBI Taxonomy" id="4537"/>
    <lineage>
        <taxon>Eukaryota</taxon>
        <taxon>Viridiplantae</taxon>
        <taxon>Streptophyta</taxon>
        <taxon>Embryophyta</taxon>
        <taxon>Tracheophyta</taxon>
        <taxon>Spermatophyta</taxon>
        <taxon>Magnoliopsida</taxon>
        <taxon>Liliopsida</taxon>
        <taxon>Poales</taxon>
        <taxon>Poaceae</taxon>
        <taxon>BOP clade</taxon>
        <taxon>Oryzoideae</taxon>
        <taxon>Oryzeae</taxon>
        <taxon>Oryzinae</taxon>
        <taxon>Oryza</taxon>
    </lineage>
</organism>
<name>A0A0E0JHA4_ORYPU</name>
<protein>
    <submittedName>
        <fullName evidence="1">Uncharacterized protein</fullName>
    </submittedName>
</protein>
<sequence length="113" mass="12528">MTRVVYHEAHQREIGGVVGSPFGRGARELGPQPSLCLSVLGQSGMERGGWAVPWRQGGARMSDGKRCAVGSWRFGRFGFRDVKARLLVRRLAGAREVEDEYSDTMAWGYKSNL</sequence>
<dbReference type="Proteomes" id="UP000026962">
    <property type="component" value="Chromosome 1"/>
</dbReference>
<evidence type="ECO:0000313" key="2">
    <source>
        <dbReference type="Proteomes" id="UP000026962"/>
    </source>
</evidence>
<dbReference type="AlphaFoldDB" id="A0A0E0JHA4"/>
<dbReference type="HOGENOM" id="CLU_2137536_0_0_1"/>
<keyword evidence="2" id="KW-1185">Reference proteome</keyword>
<reference evidence="1" key="2">
    <citation type="submission" date="2018-05" db="EMBL/GenBank/DDBJ databases">
        <title>OpunRS2 (Oryza punctata Reference Sequence Version 2).</title>
        <authorList>
            <person name="Zhang J."/>
            <person name="Kudrna D."/>
            <person name="Lee S."/>
            <person name="Talag J."/>
            <person name="Welchert J."/>
            <person name="Wing R.A."/>
        </authorList>
    </citation>
    <scope>NUCLEOTIDE SEQUENCE [LARGE SCALE GENOMIC DNA]</scope>
</reference>
<evidence type="ECO:0000313" key="1">
    <source>
        <dbReference type="EnsemblPlants" id="OPUNC01G11690.1"/>
    </source>
</evidence>
<dbReference type="EnsemblPlants" id="OPUNC01G11690.1">
    <property type="protein sequence ID" value="OPUNC01G11690.1"/>
    <property type="gene ID" value="OPUNC01G11690"/>
</dbReference>
<proteinExistence type="predicted"/>
<reference evidence="1" key="1">
    <citation type="submission" date="2015-04" db="UniProtKB">
        <authorList>
            <consortium name="EnsemblPlants"/>
        </authorList>
    </citation>
    <scope>IDENTIFICATION</scope>
</reference>
<accession>A0A0E0JHA4</accession>